<evidence type="ECO:0000313" key="2">
    <source>
        <dbReference type="Proteomes" id="UP000016023"/>
    </source>
</evidence>
<dbReference type="RefSeq" id="WP_006952215.1">
    <property type="nucleotide sequence ID" value="NZ_JH594522.1"/>
</dbReference>
<dbReference type="Gene3D" id="3.30.420.250">
    <property type="match status" value="1"/>
</dbReference>
<dbReference type="Gene3D" id="3.30.420.260">
    <property type="match status" value="1"/>
</dbReference>
<dbReference type="InterPro" id="IPR024213">
    <property type="entry name" value="DUF3822"/>
</dbReference>
<accession>H1Q232</accession>
<dbReference type="Pfam" id="PF12864">
    <property type="entry name" value="DUF3822"/>
    <property type="match status" value="1"/>
</dbReference>
<gene>
    <name evidence="1" type="ORF">HMPREF9140_01005</name>
</gene>
<evidence type="ECO:0000313" key="1">
    <source>
        <dbReference type="EMBL" id="EHO71265.1"/>
    </source>
</evidence>
<protein>
    <recommendedName>
        <fullName evidence="3">DUF3822 domain-containing protein</fullName>
    </recommendedName>
</protein>
<organism evidence="1 2">
    <name type="scientific">Prevotella micans F0438</name>
    <dbReference type="NCBI Taxonomy" id="883158"/>
    <lineage>
        <taxon>Bacteria</taxon>
        <taxon>Pseudomonadati</taxon>
        <taxon>Bacteroidota</taxon>
        <taxon>Bacteroidia</taxon>
        <taxon>Bacteroidales</taxon>
        <taxon>Prevotellaceae</taxon>
        <taxon>Prevotella</taxon>
    </lineage>
</organism>
<proteinExistence type="predicted"/>
<dbReference type="PATRIC" id="fig|883158.3.peg.1015"/>
<sequence length="270" mass="31355">MQNNNISDKKLRLTIRIASGTMSFSVGDPQESGQIVHEPYQTNYAMSVAANLREAFKKSELLQSGYRRVLALIDSPIMLMPVDEFQEQEQDVETLFKYTFANESKGELVKAMLPEFNSAVVFAINKDLKLVLDDHFEDIRIMHLMQPVWGHLYRRAFSAVRRKLFAYFHEKKVDIFAFGQGRFLFSNSFGAEQASDVLYFLLNVWKQLGMDFERDELHTVGTPPEPQWLAEHLNRYIRRNYTVNVATNFNNIPMAAEKHIPYDLKALYLK</sequence>
<dbReference type="HOGENOM" id="CLU_081202_1_0_10"/>
<keyword evidence="2" id="KW-1185">Reference proteome</keyword>
<dbReference type="STRING" id="883158.HMPREF9140_01005"/>
<evidence type="ECO:0008006" key="3">
    <source>
        <dbReference type="Google" id="ProtNLM"/>
    </source>
</evidence>
<name>H1Q232_9BACT</name>
<dbReference type="CDD" id="cd24013">
    <property type="entry name" value="ASKHA_ATPase_BT3980-like"/>
    <property type="match status" value="1"/>
</dbReference>
<dbReference type="AlphaFoldDB" id="H1Q232"/>
<dbReference type="eggNOG" id="ENOG502ZZ44">
    <property type="taxonomic scope" value="Bacteria"/>
</dbReference>
<comment type="caution">
    <text evidence="1">The sequence shown here is derived from an EMBL/GenBank/DDBJ whole genome shotgun (WGS) entry which is preliminary data.</text>
</comment>
<dbReference type="EMBL" id="AGWK01000028">
    <property type="protein sequence ID" value="EHO71265.1"/>
    <property type="molecule type" value="Genomic_DNA"/>
</dbReference>
<reference evidence="1 2" key="1">
    <citation type="submission" date="2011-12" db="EMBL/GenBank/DDBJ databases">
        <title>The Genome Sequence of Prevotella micans F0438.</title>
        <authorList>
            <consortium name="The Broad Institute Genome Sequencing Platform"/>
            <person name="Earl A."/>
            <person name="Ward D."/>
            <person name="Feldgarden M."/>
            <person name="Gevers D."/>
            <person name="Izard J."/>
            <person name="Baranova O.V."/>
            <person name="Blanton J.M."/>
            <person name="Wade W.G."/>
            <person name="Dewhirst F.E."/>
            <person name="Young S.K."/>
            <person name="Zeng Q."/>
            <person name="Gargeya S."/>
            <person name="Fitzgerald M."/>
            <person name="Haas B."/>
            <person name="Abouelleil A."/>
            <person name="Alvarado L."/>
            <person name="Arachchi H.M."/>
            <person name="Berlin A."/>
            <person name="Chapman S.B."/>
            <person name="Gearin G."/>
            <person name="Goldberg J."/>
            <person name="Griggs A."/>
            <person name="Gujja S."/>
            <person name="Hansen M."/>
            <person name="Heiman D."/>
            <person name="Howarth C."/>
            <person name="Larimer J."/>
            <person name="Lui A."/>
            <person name="MacDonald P.J.P."/>
            <person name="McCowen C."/>
            <person name="Montmayeur A."/>
            <person name="Murphy C."/>
            <person name="Neiman D."/>
            <person name="Pearson M."/>
            <person name="Priest M."/>
            <person name="Roberts A."/>
            <person name="Saif S."/>
            <person name="Shea T."/>
            <person name="Sisk P."/>
            <person name="Stolte C."/>
            <person name="Sykes S."/>
            <person name="Wortman J."/>
            <person name="Nusbaum C."/>
            <person name="Birren B."/>
        </authorList>
    </citation>
    <scope>NUCLEOTIDE SEQUENCE [LARGE SCALE GENOMIC DNA]</scope>
    <source>
        <strain evidence="1 2">F0438</strain>
    </source>
</reference>
<dbReference type="Proteomes" id="UP000016023">
    <property type="component" value="Unassembled WGS sequence"/>
</dbReference>